<evidence type="ECO:0000313" key="3">
    <source>
        <dbReference type="EMBL" id="CAE0421433.1"/>
    </source>
</evidence>
<organism evidence="3">
    <name type="scientific">Amphora coffeiformis</name>
    <dbReference type="NCBI Taxonomy" id="265554"/>
    <lineage>
        <taxon>Eukaryota</taxon>
        <taxon>Sar</taxon>
        <taxon>Stramenopiles</taxon>
        <taxon>Ochrophyta</taxon>
        <taxon>Bacillariophyta</taxon>
        <taxon>Bacillariophyceae</taxon>
        <taxon>Bacillariophycidae</taxon>
        <taxon>Thalassiophysales</taxon>
        <taxon>Catenulaceae</taxon>
        <taxon>Amphora</taxon>
    </lineage>
</organism>
<dbReference type="PANTHER" id="PTHR31245">
    <property type="entry name" value="UBIQUITIN SYSTEM COMPONENT CUE PROTEIN"/>
    <property type="match status" value="1"/>
</dbReference>
<reference evidence="3" key="1">
    <citation type="submission" date="2021-01" db="EMBL/GenBank/DDBJ databases">
        <authorList>
            <person name="Corre E."/>
            <person name="Pelletier E."/>
            <person name="Niang G."/>
            <person name="Scheremetjew M."/>
            <person name="Finn R."/>
            <person name="Kale V."/>
            <person name="Holt S."/>
            <person name="Cochrane G."/>
            <person name="Meng A."/>
            <person name="Brown T."/>
            <person name="Cohen L."/>
        </authorList>
    </citation>
    <scope>NUCLEOTIDE SEQUENCE</scope>
    <source>
        <strain evidence="3">CCMP127</strain>
    </source>
</reference>
<dbReference type="EMBL" id="HBIM01024384">
    <property type="protein sequence ID" value="CAE0421433.1"/>
    <property type="molecule type" value="Transcribed_RNA"/>
</dbReference>
<dbReference type="PANTHER" id="PTHR31245:SF20">
    <property type="entry name" value="F18B13.13 PROTEIN"/>
    <property type="match status" value="1"/>
</dbReference>
<evidence type="ECO:0000256" key="2">
    <source>
        <dbReference type="SAM" id="MobiDB-lite"/>
    </source>
</evidence>
<feature type="compositionally biased region" description="Polar residues" evidence="2">
    <location>
        <begin position="22"/>
        <end position="34"/>
    </location>
</feature>
<keyword evidence="1" id="KW-0175">Coiled coil</keyword>
<proteinExistence type="predicted"/>
<gene>
    <name evidence="3" type="ORF">ACOF00016_LOCUS18073</name>
</gene>
<feature type="region of interest" description="Disordered" evidence="2">
    <location>
        <begin position="13"/>
        <end position="43"/>
    </location>
</feature>
<evidence type="ECO:0000256" key="1">
    <source>
        <dbReference type="SAM" id="Coils"/>
    </source>
</evidence>
<name>A0A7S3LER4_9STRA</name>
<dbReference type="AlphaFoldDB" id="A0A7S3LER4"/>
<feature type="coiled-coil region" evidence="1">
    <location>
        <begin position="88"/>
        <end position="122"/>
    </location>
</feature>
<accession>A0A7S3LER4</accession>
<sequence length="201" mass="22732">MEVASPLAFVSPSAGAKRGLSCSPQLMESTNHANPESDLFQRSHKRRRFHADTSVESLSNAFAAPSTFFNNSLQSQGLGSPFDQAKRKSDLQNVVQEQAAVIESLKKEKKTVEESFASLKTDHERVTKENHVLRRAVQIQQDRQNQADAELKNAHKFKVDSEERIKKLEHMIMSLRYHLQAQQPPVGNDFLNNSHRPPDVF</sequence>
<protein>
    <submittedName>
        <fullName evidence="3">Uncharacterized protein</fullName>
    </submittedName>
</protein>